<keyword evidence="3 10" id="KW-0808">Transferase</keyword>
<feature type="binding site" evidence="10">
    <location>
        <position position="98"/>
    </location>
    <ligand>
        <name>Mg(2+)</name>
        <dbReference type="ChEBI" id="CHEBI:18420"/>
    </ligand>
</feature>
<feature type="binding site" evidence="10">
    <location>
        <begin position="40"/>
        <end position="44"/>
    </location>
    <ligand>
        <name>4-amino-2-methyl-5-(diphosphooxymethyl)pyrimidine</name>
        <dbReference type="ChEBI" id="CHEBI:57841"/>
    </ligand>
</feature>
<feature type="binding site" evidence="10">
    <location>
        <position position="117"/>
    </location>
    <ligand>
        <name>4-amino-2-methyl-5-(diphosphooxymethyl)pyrimidine</name>
        <dbReference type="ChEBI" id="CHEBI:57841"/>
    </ligand>
</feature>
<accession>A0A4P7SIE7</accession>
<dbReference type="HAMAP" id="MF_00097">
    <property type="entry name" value="TMP_synthase"/>
    <property type="match status" value="1"/>
</dbReference>
<evidence type="ECO:0000256" key="3">
    <source>
        <dbReference type="ARBA" id="ARBA00022679"/>
    </source>
</evidence>
<dbReference type="EC" id="2.5.1.3" evidence="10"/>
<evidence type="ECO:0000256" key="9">
    <source>
        <dbReference type="ARBA" id="ARBA00047883"/>
    </source>
</evidence>
<feature type="binding site" evidence="10">
    <location>
        <position position="172"/>
    </location>
    <ligand>
        <name>2-[(2R,5Z)-2-carboxy-4-methylthiazol-5(2H)-ylidene]ethyl phosphate</name>
        <dbReference type="ChEBI" id="CHEBI:62899"/>
    </ligand>
</feature>
<dbReference type="Pfam" id="PF02581">
    <property type="entry name" value="TMP-TENI"/>
    <property type="match status" value="1"/>
</dbReference>
<evidence type="ECO:0000256" key="5">
    <source>
        <dbReference type="ARBA" id="ARBA00022842"/>
    </source>
</evidence>
<evidence type="ECO:0000259" key="11">
    <source>
        <dbReference type="Pfam" id="PF02581"/>
    </source>
</evidence>
<dbReference type="CDD" id="cd00564">
    <property type="entry name" value="TMP_TenI"/>
    <property type="match status" value="1"/>
</dbReference>
<dbReference type="InterPro" id="IPR036206">
    <property type="entry name" value="ThiamineP_synth_sf"/>
</dbReference>
<dbReference type="PANTHER" id="PTHR20857:SF15">
    <property type="entry name" value="THIAMINE-PHOSPHATE SYNTHASE"/>
    <property type="match status" value="1"/>
</dbReference>
<protein>
    <recommendedName>
        <fullName evidence="10">Thiamine-phosphate synthase</fullName>
        <shortName evidence="10">TP synthase</shortName>
        <shortName evidence="10">TPS</shortName>
        <ecNumber evidence="10">2.5.1.3</ecNumber>
    </recommendedName>
    <alternativeName>
        <fullName evidence="10">Thiamine-phosphate pyrophosphorylase</fullName>
        <shortName evidence="10">TMP pyrophosphorylase</shortName>
        <shortName evidence="10">TMP-PPase</shortName>
    </alternativeName>
</protein>
<dbReference type="OrthoDB" id="3243336at2"/>
<comment type="function">
    <text evidence="1 10">Condenses 4-methyl-5-(beta-hydroxyethyl)thiazole monophosphate (THZ-P) and 2-methyl-4-amino-5-hydroxymethyl pyrimidine pyrophosphate (HMP-PP) to form thiamine monophosphate (TMP).</text>
</comment>
<comment type="caution">
    <text evidence="10">Lacks conserved residue(s) required for the propagation of feature annotation.</text>
</comment>
<keyword evidence="5 10" id="KW-0460">Magnesium</keyword>
<sequence length="222" mass="21525">MSRLPRGVYLVLDADVCVAAGHAPADVAVAAVRAGIGTVQVRAKGAGVRDQVALTVAVAQALHDAPPAVLLVDDRVDVALAARTRGARVDGVHVGQDDLEVADARALLGPDAVVGVTAGRPALLRAAGGADYVGSGPVRLTATKPEAGPALGAAGVRAVVDATTLPVVAIGGLTADDAPAVRAAGAHALAVVGAVCSAPDPGGAAAALVAAWARAEAPAVTR</sequence>
<dbReference type="GO" id="GO:0004789">
    <property type="term" value="F:thiamine-phosphate diphosphorylase activity"/>
    <property type="evidence" value="ECO:0007669"/>
    <property type="project" value="UniProtKB-UniRule"/>
</dbReference>
<comment type="catalytic activity">
    <reaction evidence="9 10">
        <text>2-[(2R,5Z)-2-carboxy-4-methylthiazol-5(2H)-ylidene]ethyl phosphate + 4-amino-2-methyl-5-(diphosphooxymethyl)pyrimidine + 2 H(+) = thiamine phosphate + CO2 + diphosphate</text>
        <dbReference type="Rhea" id="RHEA:47844"/>
        <dbReference type="ChEBI" id="CHEBI:15378"/>
        <dbReference type="ChEBI" id="CHEBI:16526"/>
        <dbReference type="ChEBI" id="CHEBI:33019"/>
        <dbReference type="ChEBI" id="CHEBI:37575"/>
        <dbReference type="ChEBI" id="CHEBI:57841"/>
        <dbReference type="ChEBI" id="CHEBI:62899"/>
        <dbReference type="EC" id="2.5.1.3"/>
    </reaction>
</comment>
<feature type="binding site" evidence="10">
    <location>
        <position position="74"/>
    </location>
    <ligand>
        <name>Mg(2+)</name>
        <dbReference type="ChEBI" id="CHEBI:18420"/>
    </ligand>
</feature>
<dbReference type="KEGG" id="celz:E5225_10070"/>
<comment type="catalytic activity">
    <reaction evidence="7 10">
        <text>4-methyl-5-(2-phosphooxyethyl)-thiazole + 4-amino-2-methyl-5-(diphosphooxymethyl)pyrimidine + H(+) = thiamine phosphate + diphosphate</text>
        <dbReference type="Rhea" id="RHEA:22328"/>
        <dbReference type="ChEBI" id="CHEBI:15378"/>
        <dbReference type="ChEBI" id="CHEBI:33019"/>
        <dbReference type="ChEBI" id="CHEBI:37575"/>
        <dbReference type="ChEBI" id="CHEBI:57841"/>
        <dbReference type="ChEBI" id="CHEBI:58296"/>
        <dbReference type="EC" id="2.5.1.3"/>
    </reaction>
</comment>
<comment type="pathway">
    <text evidence="2 10">Cofactor biosynthesis; thiamine diphosphate biosynthesis; thiamine phosphate from 4-amino-2-methyl-5-diphosphomethylpyrimidine and 4-methyl-5-(2-phosphoethyl)-thiazole: step 1/1.</text>
</comment>
<reference evidence="12 13" key="1">
    <citation type="submission" date="2019-04" db="EMBL/GenBank/DDBJ databases">
        <title>Isolation and identification of Cellulomonas shaoxiangyii sp. Nov. isolated from feces of the Tibetan antelopes (Pantholops hodgsonii) in the Qinghai-Tibet plateau of China.</title>
        <authorList>
            <person name="Tian Z."/>
        </authorList>
    </citation>
    <scope>NUCLEOTIDE SEQUENCE [LARGE SCALE GENOMIC DNA]</scope>
    <source>
        <strain evidence="12 13">Z28</strain>
    </source>
</reference>
<dbReference type="GO" id="GO:0000287">
    <property type="term" value="F:magnesium ion binding"/>
    <property type="evidence" value="ECO:0007669"/>
    <property type="project" value="UniProtKB-UniRule"/>
</dbReference>
<keyword evidence="4 10" id="KW-0479">Metal-binding</keyword>
<evidence type="ECO:0000256" key="4">
    <source>
        <dbReference type="ARBA" id="ARBA00022723"/>
    </source>
</evidence>
<comment type="catalytic activity">
    <reaction evidence="8 10">
        <text>2-(2-carboxy-4-methylthiazol-5-yl)ethyl phosphate + 4-amino-2-methyl-5-(diphosphooxymethyl)pyrimidine + 2 H(+) = thiamine phosphate + CO2 + diphosphate</text>
        <dbReference type="Rhea" id="RHEA:47848"/>
        <dbReference type="ChEBI" id="CHEBI:15378"/>
        <dbReference type="ChEBI" id="CHEBI:16526"/>
        <dbReference type="ChEBI" id="CHEBI:33019"/>
        <dbReference type="ChEBI" id="CHEBI:37575"/>
        <dbReference type="ChEBI" id="CHEBI:57841"/>
        <dbReference type="ChEBI" id="CHEBI:62890"/>
        <dbReference type="EC" id="2.5.1.3"/>
    </reaction>
</comment>
<name>A0A4P7SIE7_9CELL</name>
<evidence type="ECO:0000313" key="12">
    <source>
        <dbReference type="EMBL" id="QCB93852.1"/>
    </source>
</evidence>
<dbReference type="AlphaFoldDB" id="A0A4P7SIE7"/>
<evidence type="ECO:0000256" key="7">
    <source>
        <dbReference type="ARBA" id="ARBA00047334"/>
    </source>
</evidence>
<gene>
    <name evidence="10" type="primary">thiE</name>
    <name evidence="12" type="ORF">E5225_10070</name>
</gene>
<evidence type="ECO:0000256" key="8">
    <source>
        <dbReference type="ARBA" id="ARBA00047851"/>
    </source>
</evidence>
<feature type="binding site" evidence="10">
    <location>
        <begin position="141"/>
        <end position="143"/>
    </location>
    <ligand>
        <name>2-[(2R,5Z)-2-carboxy-4-methylthiazol-5(2H)-ylidene]ethyl phosphate</name>
        <dbReference type="ChEBI" id="CHEBI:62899"/>
    </ligand>
</feature>
<comment type="similarity">
    <text evidence="10">Belongs to the thiamine-phosphate synthase family.</text>
</comment>
<dbReference type="EMBL" id="CP039291">
    <property type="protein sequence ID" value="QCB93852.1"/>
    <property type="molecule type" value="Genomic_DNA"/>
</dbReference>
<dbReference type="GO" id="GO:0005737">
    <property type="term" value="C:cytoplasm"/>
    <property type="evidence" value="ECO:0007669"/>
    <property type="project" value="TreeGrafter"/>
</dbReference>
<dbReference type="InterPro" id="IPR013785">
    <property type="entry name" value="Aldolase_TIM"/>
</dbReference>
<comment type="cofactor">
    <cofactor evidence="10">
        <name>Mg(2+)</name>
        <dbReference type="ChEBI" id="CHEBI:18420"/>
    </cofactor>
    <text evidence="10">Binds 1 Mg(2+) ion per subunit.</text>
</comment>
<evidence type="ECO:0000256" key="6">
    <source>
        <dbReference type="ARBA" id="ARBA00022977"/>
    </source>
</evidence>
<feature type="domain" description="Thiamine phosphate synthase/TenI" evidence="11">
    <location>
        <begin position="8"/>
        <end position="195"/>
    </location>
</feature>
<dbReference type="GO" id="GO:0009229">
    <property type="term" value="P:thiamine diphosphate biosynthetic process"/>
    <property type="evidence" value="ECO:0007669"/>
    <property type="project" value="UniProtKB-UniRule"/>
</dbReference>
<evidence type="ECO:0000256" key="10">
    <source>
        <dbReference type="HAMAP-Rule" id="MF_00097"/>
    </source>
</evidence>
<dbReference type="InterPro" id="IPR022998">
    <property type="entry name" value="ThiamineP_synth_TenI"/>
</dbReference>
<feature type="binding site" evidence="10">
    <location>
        <position position="144"/>
    </location>
    <ligand>
        <name>4-amino-2-methyl-5-(diphosphooxymethyl)pyrimidine</name>
        <dbReference type="ChEBI" id="CHEBI:57841"/>
    </ligand>
</feature>
<dbReference type="Proteomes" id="UP000296469">
    <property type="component" value="Chromosome"/>
</dbReference>
<keyword evidence="6 10" id="KW-0784">Thiamine biosynthesis</keyword>
<dbReference type="GO" id="GO:0009228">
    <property type="term" value="P:thiamine biosynthetic process"/>
    <property type="evidence" value="ECO:0007669"/>
    <property type="project" value="UniProtKB-KW"/>
</dbReference>
<dbReference type="Gene3D" id="3.20.20.70">
    <property type="entry name" value="Aldolase class I"/>
    <property type="match status" value="1"/>
</dbReference>
<dbReference type="UniPathway" id="UPA00060">
    <property type="reaction ID" value="UER00141"/>
</dbReference>
<organism evidence="12 13">
    <name type="scientific">Cellulomonas shaoxiangyii</name>
    <dbReference type="NCBI Taxonomy" id="2566013"/>
    <lineage>
        <taxon>Bacteria</taxon>
        <taxon>Bacillati</taxon>
        <taxon>Actinomycetota</taxon>
        <taxon>Actinomycetes</taxon>
        <taxon>Micrococcales</taxon>
        <taxon>Cellulomonadaceae</taxon>
        <taxon>Cellulomonas</taxon>
    </lineage>
</organism>
<keyword evidence="13" id="KW-1185">Reference proteome</keyword>
<dbReference type="InterPro" id="IPR034291">
    <property type="entry name" value="TMP_synthase"/>
</dbReference>
<feature type="binding site" evidence="10">
    <location>
        <position position="73"/>
    </location>
    <ligand>
        <name>4-amino-2-methyl-5-(diphosphooxymethyl)pyrimidine</name>
        <dbReference type="ChEBI" id="CHEBI:57841"/>
    </ligand>
</feature>
<dbReference type="PANTHER" id="PTHR20857">
    <property type="entry name" value="THIAMINE-PHOSPHATE PYROPHOSPHORYLASE"/>
    <property type="match status" value="1"/>
</dbReference>
<dbReference type="SUPFAM" id="SSF51391">
    <property type="entry name" value="Thiamin phosphate synthase"/>
    <property type="match status" value="1"/>
</dbReference>
<dbReference type="RefSeq" id="WP_135973745.1">
    <property type="nucleotide sequence ID" value="NZ_CP039291.1"/>
</dbReference>
<evidence type="ECO:0000313" key="13">
    <source>
        <dbReference type="Proteomes" id="UP000296469"/>
    </source>
</evidence>
<proteinExistence type="inferred from homology"/>
<evidence type="ECO:0000256" key="1">
    <source>
        <dbReference type="ARBA" id="ARBA00003814"/>
    </source>
</evidence>
<evidence type="ECO:0000256" key="2">
    <source>
        <dbReference type="ARBA" id="ARBA00005165"/>
    </source>
</evidence>